<comment type="caution">
    <text evidence="1">The sequence shown here is derived from an EMBL/GenBank/DDBJ whole genome shotgun (WGS) entry which is preliminary data.</text>
</comment>
<evidence type="ECO:0000313" key="2">
    <source>
        <dbReference type="Proteomes" id="UP000824890"/>
    </source>
</evidence>
<keyword evidence="2" id="KW-1185">Reference proteome</keyword>
<organism evidence="1 2">
    <name type="scientific">Brassica napus</name>
    <name type="common">Rape</name>
    <dbReference type="NCBI Taxonomy" id="3708"/>
    <lineage>
        <taxon>Eukaryota</taxon>
        <taxon>Viridiplantae</taxon>
        <taxon>Streptophyta</taxon>
        <taxon>Embryophyta</taxon>
        <taxon>Tracheophyta</taxon>
        <taxon>Spermatophyta</taxon>
        <taxon>Magnoliopsida</taxon>
        <taxon>eudicotyledons</taxon>
        <taxon>Gunneridae</taxon>
        <taxon>Pentapetalae</taxon>
        <taxon>rosids</taxon>
        <taxon>malvids</taxon>
        <taxon>Brassicales</taxon>
        <taxon>Brassicaceae</taxon>
        <taxon>Brassiceae</taxon>
        <taxon>Brassica</taxon>
    </lineage>
</organism>
<dbReference type="Proteomes" id="UP000824890">
    <property type="component" value="Unassembled WGS sequence"/>
</dbReference>
<protein>
    <submittedName>
        <fullName evidence="1">Uncharacterized protein</fullName>
    </submittedName>
</protein>
<gene>
    <name evidence="1" type="ORF">HID58_072329</name>
</gene>
<name>A0ABQ7Z448_BRANA</name>
<reference evidence="1 2" key="1">
    <citation type="submission" date="2021-05" db="EMBL/GenBank/DDBJ databases">
        <title>Genome Assembly of Synthetic Allotetraploid Brassica napus Reveals Homoeologous Exchanges between Subgenomes.</title>
        <authorList>
            <person name="Davis J.T."/>
        </authorList>
    </citation>
    <scope>NUCLEOTIDE SEQUENCE [LARGE SCALE GENOMIC DNA]</scope>
    <source>
        <strain evidence="2">cv. Da-Ae</strain>
        <tissue evidence="1">Seedling</tissue>
    </source>
</reference>
<dbReference type="EMBL" id="JAGKQM010000016">
    <property type="protein sequence ID" value="KAH0874967.1"/>
    <property type="molecule type" value="Genomic_DNA"/>
</dbReference>
<sequence>MRRSKIGSGERPACERACRRRSPSRYPKDVIFALLIHLICPPSCLSSGSGPIRGGSDSGVKTRSCGVDVSFPGGGGSYSSVAAGPCFRESCVAGSSLFQFVGSVLDPVCGVCVSLGSWFQVVHGFVQSDEFSIGSMKLSEVKTKRGREELVSMEALRYSEFEVCGCVAPATSRGGDSQVEAEATCVVLMVCYPYTCPASLTRGPTEVGRGFGLLVVCLVGPWAV</sequence>
<evidence type="ECO:0000313" key="1">
    <source>
        <dbReference type="EMBL" id="KAH0874967.1"/>
    </source>
</evidence>
<accession>A0ABQ7Z448</accession>
<proteinExistence type="predicted"/>